<feature type="compositionally biased region" description="Polar residues" evidence="1">
    <location>
        <begin position="1"/>
        <end position="11"/>
    </location>
</feature>
<organism evidence="2 3">
    <name type="scientific">Streptomyces lonarensis</name>
    <dbReference type="NCBI Taxonomy" id="700599"/>
    <lineage>
        <taxon>Bacteria</taxon>
        <taxon>Bacillati</taxon>
        <taxon>Actinomycetota</taxon>
        <taxon>Actinomycetes</taxon>
        <taxon>Kitasatosporales</taxon>
        <taxon>Streptomycetaceae</taxon>
        <taxon>Streptomyces</taxon>
    </lineage>
</organism>
<feature type="region of interest" description="Disordered" evidence="1">
    <location>
        <begin position="1"/>
        <end position="20"/>
    </location>
</feature>
<comment type="caution">
    <text evidence="2">The sequence shown here is derived from an EMBL/GenBank/DDBJ whole genome shotgun (WGS) entry which is preliminary data.</text>
</comment>
<evidence type="ECO:0000313" key="2">
    <source>
        <dbReference type="EMBL" id="NJQ07967.1"/>
    </source>
</evidence>
<keyword evidence="3" id="KW-1185">Reference proteome</keyword>
<reference evidence="2 3" key="1">
    <citation type="submission" date="2020-03" db="EMBL/GenBank/DDBJ databases">
        <title>Draft genome of Streptomyces sp. ventii, isolated from the Axial Seamount in the Pacific Ocean, and resequencing of the two type strains Streptomyces lonarensis strain NCL 716 and Streptomyces bohaiensis strain 11A07.</title>
        <authorList>
            <person name="Loughran R.M."/>
            <person name="Pfannmuller K.M."/>
            <person name="Wasson B.J."/>
            <person name="Deadmond M.C."/>
            <person name="Paddock B.E."/>
            <person name="Koyack M.J."/>
            <person name="Gallegos D.A."/>
            <person name="Mitchell E.A."/>
            <person name="Ushijima B."/>
            <person name="Saw J.H."/>
            <person name="Mcphail K.L."/>
            <person name="Videau P."/>
        </authorList>
    </citation>
    <scope>NUCLEOTIDE SEQUENCE [LARGE SCALE GENOMIC DNA]</scope>
    <source>
        <strain evidence="2 3">NCL716</strain>
    </source>
</reference>
<protein>
    <submittedName>
        <fullName evidence="2">Uncharacterized protein</fullName>
    </submittedName>
</protein>
<dbReference type="Proteomes" id="UP000578686">
    <property type="component" value="Unassembled WGS sequence"/>
</dbReference>
<evidence type="ECO:0000313" key="3">
    <source>
        <dbReference type="Proteomes" id="UP000578686"/>
    </source>
</evidence>
<dbReference type="AlphaFoldDB" id="A0A7X6D4D8"/>
<dbReference type="RefSeq" id="WP_167973415.1">
    <property type="nucleotide sequence ID" value="NZ_BHZG01000473.1"/>
</dbReference>
<evidence type="ECO:0000256" key="1">
    <source>
        <dbReference type="SAM" id="MobiDB-lite"/>
    </source>
</evidence>
<accession>A0A7X6D4D8</accession>
<name>A0A7X6D4D8_9ACTN</name>
<dbReference type="EMBL" id="JAAVJD010000221">
    <property type="protein sequence ID" value="NJQ07967.1"/>
    <property type="molecule type" value="Genomic_DNA"/>
</dbReference>
<sequence>MRVVESSTVAKNGSPEGGEDGIVLGDHYAGVVDGATDKTGRRFAGVSGGRFVMLTLKDAALGLPPGATAREAVDRLTSAVAEALPDGLPELDRPSAAVTLFSRARREIWQIGDVGFSFPGAPAPQGQKKVDRINVEMRAAVLRAELLRGTSADELAAEDPGRAAIMPLLTRQVHFANADPRQAGELAYGTLDGRRVPDALIRVTTLPAGVHELIIGSDGYPELLGTLSESERHLKILLADDPLCIDGLAGTKGVAPGNESYDDRSYLRLEL</sequence>
<gene>
    <name evidence="2" type="ORF">HCN56_20865</name>
</gene>
<proteinExistence type="predicted"/>